<keyword evidence="6" id="KW-0472">Membrane</keyword>
<sequence length="518" mass="57761">MSAQGSTRGRFKLRVLLLWYLQRPLQSSSFEVGVVITSTIDANIALKLHLLCSRVETRIELICLNRVHLQMNSSKLYFFKSAIVALFALLIQNQSFAQDLIEVYMQALENDPILKQALARQYANAEFKDQGIARLLPSLSATGASSREWLHNKKAGAGFDFRGPQTNQEFWNNTFSLNFVQPVFHWDHWIQLSQSDNQIAQTEAEYLAELQNLMVKITEAYFNVLSAQDGLDFAVAEKNAIARQLEQAQQRFEVGLIAITDVYEAKAAHDLALANEIEADNNLDNQKEALREIIGEFDGELSPIGKELPLIVPEPNEMKAWSDAALNGNFSIISAFNQAEFARKAVDLQNSGHMPQLDIVGSYGVSDNTSTFGFRGDTQSIGLQLNVPLFEGGAVNSRTRQARQEFEAAKQNLIAAKRAVIRQVNNAYRGVNASISRVDALQSAVKSAESALEATSAGLEVGTRTMVEILAEQRNLFRAKRDHARSRYDYLINSIRLKQAASSLSENDLEYINSLLSH</sequence>
<dbReference type="PANTHER" id="PTHR30026:SF20">
    <property type="entry name" value="OUTER MEMBRANE PROTEIN TOLC"/>
    <property type="match status" value="1"/>
</dbReference>
<dbReference type="GO" id="GO:0015562">
    <property type="term" value="F:efflux transmembrane transporter activity"/>
    <property type="evidence" value="ECO:0007669"/>
    <property type="project" value="InterPro"/>
</dbReference>
<dbReference type="AlphaFoldDB" id="G4SUW5"/>
<dbReference type="GO" id="GO:1990281">
    <property type="term" value="C:efflux pump complex"/>
    <property type="evidence" value="ECO:0007669"/>
    <property type="project" value="TreeGrafter"/>
</dbReference>
<dbReference type="Pfam" id="PF02321">
    <property type="entry name" value="OEP"/>
    <property type="match status" value="2"/>
</dbReference>
<keyword evidence="5" id="KW-0812">Transmembrane</keyword>
<organism evidence="8 9">
    <name type="scientific">Methylotuvimicrobium alcaliphilum (strain DSM 19304 / NCIMB 14124 / VKM B-2133 / 20Z)</name>
    <name type="common">Methylomicrobium alcaliphilum</name>
    <dbReference type="NCBI Taxonomy" id="1091494"/>
    <lineage>
        <taxon>Bacteria</taxon>
        <taxon>Pseudomonadati</taxon>
        <taxon>Pseudomonadota</taxon>
        <taxon>Gammaproteobacteria</taxon>
        <taxon>Methylococcales</taxon>
        <taxon>Methylococcaceae</taxon>
        <taxon>Methylotuvimicrobium</taxon>
    </lineage>
</organism>
<protein>
    <submittedName>
        <fullName evidence="8">Type I secretion outer membrane protein, TolC family</fullName>
    </submittedName>
</protein>
<dbReference type="InterPro" id="IPR003423">
    <property type="entry name" value="OMP_efflux"/>
</dbReference>
<evidence type="ECO:0000256" key="4">
    <source>
        <dbReference type="ARBA" id="ARBA00022452"/>
    </source>
</evidence>
<dbReference type="GO" id="GO:0009279">
    <property type="term" value="C:cell outer membrane"/>
    <property type="evidence" value="ECO:0007669"/>
    <property type="project" value="UniProtKB-SubCell"/>
</dbReference>
<dbReference type="PANTHER" id="PTHR30026">
    <property type="entry name" value="OUTER MEMBRANE PROTEIN TOLC"/>
    <property type="match status" value="1"/>
</dbReference>
<dbReference type="KEGG" id="mah:MEALZ_2343"/>
<proteinExistence type="inferred from homology"/>
<dbReference type="InterPro" id="IPR051906">
    <property type="entry name" value="TolC-like"/>
</dbReference>
<dbReference type="NCBIfam" id="TIGR01844">
    <property type="entry name" value="type_I_sec_TolC"/>
    <property type="match status" value="1"/>
</dbReference>
<keyword evidence="4" id="KW-1134">Transmembrane beta strand</keyword>
<dbReference type="PATRIC" id="fig|271065.3.peg.2410"/>
<keyword evidence="7" id="KW-0998">Cell outer membrane</keyword>
<evidence type="ECO:0000256" key="2">
    <source>
        <dbReference type="ARBA" id="ARBA00007613"/>
    </source>
</evidence>
<gene>
    <name evidence="8" type="ordered locus">MEALZ_2343</name>
</gene>
<keyword evidence="9" id="KW-1185">Reference proteome</keyword>
<evidence type="ECO:0000256" key="6">
    <source>
        <dbReference type="ARBA" id="ARBA00023136"/>
    </source>
</evidence>
<name>G4SUW5_META2</name>
<evidence type="ECO:0000256" key="1">
    <source>
        <dbReference type="ARBA" id="ARBA00004442"/>
    </source>
</evidence>
<dbReference type="Proteomes" id="UP000008315">
    <property type="component" value="Chromosome"/>
</dbReference>
<evidence type="ECO:0000256" key="5">
    <source>
        <dbReference type="ARBA" id="ARBA00022692"/>
    </source>
</evidence>
<reference evidence="9" key="1">
    <citation type="journal article" date="2012" name="J. Bacteriol.">
        <title>Genome sequence of the haloalkaliphilic methanotrophic bacterium Methylomicrobium alcaliphilum 20Z.</title>
        <authorList>
            <person name="Vuilleumier S."/>
            <person name="Khmelenina V.N."/>
            <person name="Bringel F."/>
            <person name="Reshetnikov A.S."/>
            <person name="Lajus A."/>
            <person name="Mangenot S."/>
            <person name="Rouy Z."/>
            <person name="Op den Camp H.J."/>
            <person name="Jetten M.S."/>
            <person name="Dispirito A.A."/>
            <person name="Dunfield P."/>
            <person name="Klotz M.G."/>
            <person name="Semrau J.D."/>
            <person name="Stein L.Y."/>
            <person name="Barbe V."/>
            <person name="Medigue C."/>
            <person name="Trotsenko Y.A."/>
            <person name="Kalyuzhnaya M.G."/>
        </authorList>
    </citation>
    <scope>NUCLEOTIDE SEQUENCE [LARGE SCALE GENOMIC DNA]</scope>
    <source>
        <strain evidence="9">DSM 19304 / NCIMB 14124 / VKM B-2133 / 20Z</strain>
    </source>
</reference>
<dbReference type="SUPFAM" id="SSF56954">
    <property type="entry name" value="Outer membrane efflux proteins (OEP)"/>
    <property type="match status" value="1"/>
</dbReference>
<evidence type="ECO:0000313" key="8">
    <source>
        <dbReference type="EMBL" id="CCE24024.1"/>
    </source>
</evidence>
<keyword evidence="3" id="KW-0813">Transport</keyword>
<dbReference type="Gene3D" id="1.20.1600.10">
    <property type="entry name" value="Outer membrane efflux proteins (OEP)"/>
    <property type="match status" value="1"/>
</dbReference>
<evidence type="ECO:0000256" key="3">
    <source>
        <dbReference type="ARBA" id="ARBA00022448"/>
    </source>
</evidence>
<evidence type="ECO:0000256" key="7">
    <source>
        <dbReference type="ARBA" id="ARBA00023237"/>
    </source>
</evidence>
<comment type="similarity">
    <text evidence="2">Belongs to the outer membrane factor (OMF) (TC 1.B.17) family.</text>
</comment>
<dbReference type="HOGENOM" id="CLU_012817_0_2_6"/>
<evidence type="ECO:0000313" key="9">
    <source>
        <dbReference type="Proteomes" id="UP000008315"/>
    </source>
</evidence>
<accession>G4SUW5</accession>
<dbReference type="STRING" id="1091494.MEALZ_2343"/>
<comment type="subcellular location">
    <subcellularLocation>
        <location evidence="1">Cell outer membrane</location>
    </subcellularLocation>
</comment>
<dbReference type="GO" id="GO:0015288">
    <property type="term" value="F:porin activity"/>
    <property type="evidence" value="ECO:0007669"/>
    <property type="project" value="TreeGrafter"/>
</dbReference>
<dbReference type="EMBL" id="FO082060">
    <property type="protein sequence ID" value="CCE24024.1"/>
    <property type="molecule type" value="Genomic_DNA"/>
</dbReference>
<dbReference type="InterPro" id="IPR010130">
    <property type="entry name" value="T1SS_OMP_TolC"/>
</dbReference>